<dbReference type="InterPro" id="IPR001845">
    <property type="entry name" value="HTH_ArsR_DNA-bd_dom"/>
</dbReference>
<gene>
    <name evidence="2" type="ORF">FHS48_002816</name>
</gene>
<dbReference type="InterPro" id="IPR036390">
    <property type="entry name" value="WH_DNA-bd_sf"/>
</dbReference>
<dbReference type="CDD" id="cd02440">
    <property type="entry name" value="AdoMet_MTases"/>
    <property type="match status" value="1"/>
</dbReference>
<dbReference type="InterPro" id="IPR050508">
    <property type="entry name" value="Methyltransf_Superfamily"/>
</dbReference>
<dbReference type="GO" id="GO:0008757">
    <property type="term" value="F:S-adenosylmethionine-dependent methyltransferase activity"/>
    <property type="evidence" value="ECO:0007669"/>
    <property type="project" value="InterPro"/>
</dbReference>
<evidence type="ECO:0000313" key="2">
    <source>
        <dbReference type="EMBL" id="MBB6211377.1"/>
    </source>
</evidence>
<reference evidence="2 3" key="1">
    <citation type="submission" date="2020-08" db="EMBL/GenBank/DDBJ databases">
        <title>Genomic Encyclopedia of Type Strains, Phase IV (KMG-IV): sequencing the most valuable type-strain genomes for metagenomic binning, comparative biology and taxonomic classification.</title>
        <authorList>
            <person name="Goeker M."/>
        </authorList>
    </citation>
    <scope>NUCLEOTIDE SEQUENCE [LARGE SCALE GENOMIC DNA]</scope>
    <source>
        <strain evidence="2 3">DSM 11590</strain>
    </source>
</reference>
<accession>A0A7W9ZIR5</accession>
<protein>
    <submittedName>
        <fullName evidence="2">ArsR family transcriptional regulator</fullName>
    </submittedName>
</protein>
<feature type="domain" description="HTH arsR-type" evidence="1">
    <location>
        <begin position="1"/>
        <end position="98"/>
    </location>
</feature>
<dbReference type="PRINTS" id="PR00778">
    <property type="entry name" value="HTHARSR"/>
</dbReference>
<dbReference type="GO" id="GO:0003700">
    <property type="term" value="F:DNA-binding transcription factor activity"/>
    <property type="evidence" value="ECO:0007669"/>
    <property type="project" value="InterPro"/>
</dbReference>
<dbReference type="Pfam" id="PF08241">
    <property type="entry name" value="Methyltransf_11"/>
    <property type="match status" value="1"/>
</dbReference>
<dbReference type="Gene3D" id="1.10.10.10">
    <property type="entry name" value="Winged helix-like DNA-binding domain superfamily/Winged helix DNA-binding domain"/>
    <property type="match status" value="1"/>
</dbReference>
<comment type="caution">
    <text evidence="2">The sequence shown here is derived from an EMBL/GenBank/DDBJ whole genome shotgun (WGS) entry which is preliminary data.</text>
</comment>
<dbReference type="InterPro" id="IPR036388">
    <property type="entry name" value="WH-like_DNA-bd_sf"/>
</dbReference>
<dbReference type="PROSITE" id="PS50987">
    <property type="entry name" value="HTH_ARSR_2"/>
    <property type="match status" value="1"/>
</dbReference>
<dbReference type="InterPro" id="IPR029063">
    <property type="entry name" value="SAM-dependent_MTases_sf"/>
</dbReference>
<proteinExistence type="predicted"/>
<evidence type="ECO:0000313" key="3">
    <source>
        <dbReference type="Proteomes" id="UP000544872"/>
    </source>
</evidence>
<dbReference type="InterPro" id="IPR013216">
    <property type="entry name" value="Methyltransf_11"/>
</dbReference>
<dbReference type="RefSeq" id="WP_184264196.1">
    <property type="nucleotide sequence ID" value="NZ_JACIIX010000011.1"/>
</dbReference>
<keyword evidence="3" id="KW-1185">Reference proteome</keyword>
<dbReference type="EMBL" id="JACIIX010000011">
    <property type="protein sequence ID" value="MBB6211377.1"/>
    <property type="molecule type" value="Genomic_DNA"/>
</dbReference>
<dbReference type="CDD" id="cd00090">
    <property type="entry name" value="HTH_ARSR"/>
    <property type="match status" value="1"/>
</dbReference>
<dbReference type="NCBIfam" id="NF033788">
    <property type="entry name" value="HTH_metalloreg"/>
    <property type="match status" value="1"/>
</dbReference>
<dbReference type="AlphaFoldDB" id="A0A7W9ZIR5"/>
<dbReference type="InterPro" id="IPR011991">
    <property type="entry name" value="ArsR-like_HTH"/>
</dbReference>
<dbReference type="SUPFAM" id="SSF46785">
    <property type="entry name" value="Winged helix' DNA-binding domain"/>
    <property type="match status" value="1"/>
</dbReference>
<name>A0A7W9ZIR5_NOVIT</name>
<sequence length="314" mass="34190">METVLAGLRAAGEETRLRLLALCARGDLTVTDMCRIVGQSQPRISRHLKVLCDTELLERFREGSWVFYRAARNGDGAALTGHILGLIPEDDAVLSADRARMDQVREERAEAAAAYFRDNAANWDAIRSLHVDDREVDRALLSRLGNGRIRHLVDIGTGTGRLLTLLGPQADQATGLDLSREMLAVARAALDRDGLRHCVARPGDMYAVPLPDATADLVTIHQVLHYADRPAAAIQEAARVLAPGGRLAVIDFAPHDLEELRTQHNHRRLGFSTEEVSAWCCHAGLTLTSAESLAGRPASGQPLTVVLWLAEKAA</sequence>
<dbReference type="Proteomes" id="UP000544872">
    <property type="component" value="Unassembled WGS sequence"/>
</dbReference>
<dbReference type="SMART" id="SM00418">
    <property type="entry name" value="HTH_ARSR"/>
    <property type="match status" value="1"/>
</dbReference>
<dbReference type="Gene3D" id="3.40.50.150">
    <property type="entry name" value="Vaccinia Virus protein VP39"/>
    <property type="match status" value="1"/>
</dbReference>
<dbReference type="Pfam" id="PF01022">
    <property type="entry name" value="HTH_5"/>
    <property type="match status" value="1"/>
</dbReference>
<dbReference type="PANTHER" id="PTHR42912:SF93">
    <property type="entry name" value="N6-ADENOSINE-METHYLTRANSFERASE TMT1A"/>
    <property type="match status" value="1"/>
</dbReference>
<evidence type="ECO:0000259" key="1">
    <source>
        <dbReference type="PROSITE" id="PS50987"/>
    </source>
</evidence>
<dbReference type="SUPFAM" id="SSF53335">
    <property type="entry name" value="S-adenosyl-L-methionine-dependent methyltransferases"/>
    <property type="match status" value="1"/>
</dbReference>
<organism evidence="2 3">
    <name type="scientific">Novispirillum itersonii</name>
    <name type="common">Aquaspirillum itersonii</name>
    <dbReference type="NCBI Taxonomy" id="189"/>
    <lineage>
        <taxon>Bacteria</taxon>
        <taxon>Pseudomonadati</taxon>
        <taxon>Pseudomonadota</taxon>
        <taxon>Alphaproteobacteria</taxon>
        <taxon>Rhodospirillales</taxon>
        <taxon>Novispirillaceae</taxon>
        <taxon>Novispirillum</taxon>
    </lineage>
</organism>
<dbReference type="PANTHER" id="PTHR42912">
    <property type="entry name" value="METHYLTRANSFERASE"/>
    <property type="match status" value="1"/>
</dbReference>